<dbReference type="EMBL" id="AY814407">
    <property type="protein sequence ID" value="AAW26139.1"/>
    <property type="molecule type" value="mRNA"/>
</dbReference>
<sequence length="101" mass="11470">MDNCSNSRANTCLESLTRKGTGAFIRTETNRVQRLMTSVPVTSSVDELCDNVILSRHVWRLCDRADGTLLKCLPYQSCWIEVDLPTMMYNGVYGRIRVLIP</sequence>
<proteinExistence type="evidence at transcript level"/>
<reference evidence="1" key="1">
    <citation type="submission" date="2004-11" db="EMBL/GenBank/DDBJ databases">
        <title>The full-length cDNA sequences of Schistosoma japonicum genes.</title>
        <authorList>
            <person name="Han Z."/>
        </authorList>
    </citation>
    <scope>NUCLEOTIDE SEQUENCE</scope>
</reference>
<dbReference type="AlphaFoldDB" id="Q5DDG7"/>
<accession>Q5DDG7</accession>
<protein>
    <submittedName>
        <fullName evidence="1">SJCHGC07011 protein</fullName>
    </submittedName>
</protein>
<name>Q5DDG7_SCHJA</name>
<organism evidence="1">
    <name type="scientific">Schistosoma japonicum</name>
    <name type="common">Blood fluke</name>
    <dbReference type="NCBI Taxonomy" id="6182"/>
    <lineage>
        <taxon>Eukaryota</taxon>
        <taxon>Metazoa</taxon>
        <taxon>Spiralia</taxon>
        <taxon>Lophotrochozoa</taxon>
        <taxon>Platyhelminthes</taxon>
        <taxon>Trematoda</taxon>
        <taxon>Digenea</taxon>
        <taxon>Strigeidida</taxon>
        <taxon>Schistosomatoidea</taxon>
        <taxon>Schistosomatidae</taxon>
        <taxon>Schistosoma</taxon>
    </lineage>
</organism>
<reference evidence="1" key="2">
    <citation type="journal article" date="2006" name="PLoS Pathog.">
        <title>New perspectives on host-parasite interplay by comparative transcriptomic and proteomic analyses of Schistosoma japonicum.</title>
        <authorList>
            <person name="Liu F."/>
            <person name="Lu J."/>
            <person name="Hu W."/>
            <person name="Wang S.Y."/>
            <person name="Cui S.J."/>
            <person name="Chi M."/>
            <person name="Yan Q."/>
            <person name="Wang X.R."/>
            <person name="Song H.D."/>
            <person name="Xu X.N."/>
            <person name="Wang J.J."/>
            <person name="Zhang X.L."/>
            <person name="Zhang X."/>
            <person name="Wang Z.Q."/>
            <person name="Xue C.L."/>
            <person name="Brindley P.J."/>
            <person name="McManus D.P."/>
            <person name="Yang P.Y."/>
            <person name="Feng Z."/>
            <person name="Chen Z."/>
            <person name="Han Z.G."/>
        </authorList>
    </citation>
    <scope>NUCLEOTIDE SEQUENCE</scope>
</reference>
<evidence type="ECO:0000313" key="1">
    <source>
        <dbReference type="EMBL" id="AAW26139.1"/>
    </source>
</evidence>